<dbReference type="Pfam" id="PF00270">
    <property type="entry name" value="DEAD"/>
    <property type="match status" value="1"/>
</dbReference>
<evidence type="ECO:0000256" key="1">
    <source>
        <dbReference type="ARBA" id="ARBA00022741"/>
    </source>
</evidence>
<dbReference type="CDD" id="cd18026">
    <property type="entry name" value="DEXHc_POLQ-like"/>
    <property type="match status" value="1"/>
</dbReference>
<dbReference type="SUPFAM" id="SSF158702">
    <property type="entry name" value="Sec63 N-terminal domain-like"/>
    <property type="match status" value="1"/>
</dbReference>
<dbReference type="SMART" id="SM00487">
    <property type="entry name" value="DEXDc"/>
    <property type="match status" value="1"/>
</dbReference>
<feature type="non-terminal residue" evidence="9">
    <location>
        <position position="1"/>
    </location>
</feature>
<dbReference type="InterPro" id="IPR014001">
    <property type="entry name" value="Helicase_ATP-bd"/>
</dbReference>
<keyword evidence="1" id="KW-0547">Nucleotide-binding</keyword>
<dbReference type="CDD" id="cd18795">
    <property type="entry name" value="SF2_C_Ski2"/>
    <property type="match status" value="1"/>
</dbReference>
<evidence type="ECO:0000256" key="6">
    <source>
        <dbReference type="SAM" id="MobiDB-lite"/>
    </source>
</evidence>
<dbReference type="PROSITE" id="PS51194">
    <property type="entry name" value="HELICASE_CTER"/>
    <property type="match status" value="1"/>
</dbReference>
<evidence type="ECO:0000313" key="9">
    <source>
        <dbReference type="EMBL" id="JAT71148.1"/>
    </source>
</evidence>
<dbReference type="InterPro" id="IPR046931">
    <property type="entry name" value="HTH_61"/>
</dbReference>
<feature type="region of interest" description="Disordered" evidence="6">
    <location>
        <begin position="1"/>
        <end position="28"/>
    </location>
</feature>
<dbReference type="PANTHER" id="PTHR47961">
    <property type="entry name" value="DNA POLYMERASE THETA, PUTATIVE (AFU_ORTHOLOGUE AFUA_1G05260)-RELATED"/>
    <property type="match status" value="1"/>
</dbReference>
<dbReference type="InterPro" id="IPR048960">
    <property type="entry name" value="POLQ-like_helical"/>
</dbReference>
<dbReference type="GO" id="GO:0043138">
    <property type="term" value="F:3'-5' DNA helicase activity"/>
    <property type="evidence" value="ECO:0007669"/>
    <property type="project" value="UniProtKB-EC"/>
</dbReference>
<evidence type="ECO:0000256" key="3">
    <source>
        <dbReference type="ARBA" id="ARBA00022806"/>
    </source>
</evidence>
<dbReference type="GO" id="GO:0005524">
    <property type="term" value="F:ATP binding"/>
    <property type="evidence" value="ECO:0007669"/>
    <property type="project" value="UniProtKB-KW"/>
</dbReference>
<dbReference type="InterPro" id="IPR050474">
    <property type="entry name" value="Hel308_SKI2-like"/>
</dbReference>
<organism evidence="9">
    <name type="scientific">Auxenochlorella protothecoides</name>
    <name type="common">Green microalga</name>
    <name type="synonym">Chlorella protothecoides</name>
    <dbReference type="NCBI Taxonomy" id="3075"/>
    <lineage>
        <taxon>Eukaryota</taxon>
        <taxon>Viridiplantae</taxon>
        <taxon>Chlorophyta</taxon>
        <taxon>core chlorophytes</taxon>
        <taxon>Trebouxiophyceae</taxon>
        <taxon>Chlorellales</taxon>
        <taxon>Chlorellaceae</taxon>
        <taxon>Auxenochlorella</taxon>
    </lineage>
</organism>
<dbReference type="SMART" id="SM00490">
    <property type="entry name" value="HELICc"/>
    <property type="match status" value="1"/>
</dbReference>
<dbReference type="AlphaFoldDB" id="A0A1D1ZW24"/>
<feature type="compositionally biased region" description="Low complexity" evidence="6">
    <location>
        <begin position="136"/>
        <end position="152"/>
    </location>
</feature>
<reference evidence="9" key="1">
    <citation type="submission" date="2015-08" db="EMBL/GenBank/DDBJ databases">
        <authorList>
            <person name="Babu N.S."/>
            <person name="Beckwith C.J."/>
            <person name="Beseler K.G."/>
            <person name="Brison A."/>
            <person name="Carone J.V."/>
            <person name="Caskin T.P."/>
            <person name="Diamond M."/>
            <person name="Durham M.E."/>
            <person name="Foxe J.M."/>
            <person name="Go M."/>
            <person name="Henderson B.A."/>
            <person name="Jones I.B."/>
            <person name="McGettigan J.A."/>
            <person name="Micheletti S.J."/>
            <person name="Nasrallah M.E."/>
            <person name="Ortiz D."/>
            <person name="Piller C.R."/>
            <person name="Privatt S.R."/>
            <person name="Schneider S.L."/>
            <person name="Sharp S."/>
            <person name="Smith T.C."/>
            <person name="Stanton J.D."/>
            <person name="Ullery H.E."/>
            <person name="Wilson R.J."/>
            <person name="Serrano M.G."/>
            <person name="Buck G."/>
            <person name="Lee V."/>
            <person name="Wang Y."/>
            <person name="Carvalho R."/>
            <person name="Voegtly L."/>
            <person name="Shi R."/>
            <person name="Duckworth R."/>
            <person name="Johnson A."/>
            <person name="Loviza R."/>
            <person name="Walstead R."/>
            <person name="Shah Z."/>
            <person name="Kiflezghi M."/>
            <person name="Wade K."/>
            <person name="Ball S.L."/>
            <person name="Bradley K.W."/>
            <person name="Asai D.J."/>
            <person name="Bowman C.A."/>
            <person name="Russell D.A."/>
            <person name="Pope W.H."/>
            <person name="Jacobs-Sera D."/>
            <person name="Hendrix R.W."/>
            <person name="Hatfull G.F."/>
        </authorList>
    </citation>
    <scope>NUCLEOTIDE SEQUENCE</scope>
</reference>
<proteinExistence type="predicted"/>
<dbReference type="Pfam" id="PF21099">
    <property type="entry name" value="POLQ_helical"/>
    <property type="match status" value="1"/>
</dbReference>
<dbReference type="EMBL" id="GDKF01007474">
    <property type="protein sequence ID" value="JAT71148.1"/>
    <property type="molecule type" value="Transcribed_RNA"/>
</dbReference>
<dbReference type="PROSITE" id="PS51192">
    <property type="entry name" value="HELICASE_ATP_BIND_1"/>
    <property type="match status" value="1"/>
</dbReference>
<dbReference type="PANTHER" id="PTHR47961:SF6">
    <property type="entry name" value="DNA-DIRECTED DNA POLYMERASE"/>
    <property type="match status" value="1"/>
</dbReference>
<sequence length="1032" mass="111202">RSATRTDHATHALEEQFRSPQASSPHGSARLFSVGSTGRSLCRYAWHDVQNGRRSVLTSRKLGAETPMLAEGPPCPAESSAGTCWLPSCLLPITAAGSTSTASATWRDDVHRTCLPHQAIHRQEEHVRTDHRLGVSSNTPSSPPCSTSLPGALAALCTPPPPPDTSWSDVEEDTLLQVASLERRAALSHAESGVGGPPAPSPPAGTLQPGLNRACMAQPVIKPDSSPSHDLRAYLPGDVAEVYLSSTMKGANLYEWQAEALALPGVLQGGNFVYSAPTSGGKSLVADVLMLRSIIASGRPAMLVLPFVSLCAEKAAHYQRLLAPLKKEVCEAYGAKLSQQMTIGPNTGIIVCTIEKANILVNRLLAAQALDTLSCLVVDELHMVGDQERGYQLELLLTKLMYTAVGSDNLPLDTLGHQDLHGSLAQRGLRDGLQIVGMSATLPNLDVVARWLRASLYQTTFRPIVLKQYIMVDGMLEVEGGETVRHVARLFPKEEDPDFCATLAQEIVSQGHSVVVFCGTKKACETVALKLARLLKVPQRARSDCGGMEQRSRTDVAALLGQLSASDTCLAECVRGGVAFHHSALSSEERQAVEGAFRAGSISVLAATSTLAAGVNLPARRVIFKQAYQGLPRPENLLTPTQYRQMAGRAGRAGVDAEGDSILLTGTGVTLHSLRALVRAPVSPIASCLTEDRKGMKRAMLEVVATGVVTEPSDVQQYIRCTLLAHMNSSKIVAATTVAALQWLGREDHAFVTWDRYHQVYRPSPLGCAALVSGFPPERCMAIHADLQRARECIVLPSDLHLTFLCVSPTDDLIPDWRRLLQLVNSLQGADANVASHVGLNLGAIMARAHGYHQRSSGKPEEMTDSERVGRRFWAALILRDVLAEVDLQEISRKFGAAQGAIQGLQERSSRFASMLAAFCERLQWQDLEMLVSKFQARVLQGVRPELLALTEIPFVRNYTARKLYSAGLRSPDSIAALEDETLLIEILARGSTGSASALQSKRAAREILLGARNIVSAKRRGVLVSLAVDSL</sequence>
<comment type="catalytic activity">
    <reaction evidence="5">
        <text>ATP + H2O = ADP + phosphate + H(+)</text>
        <dbReference type="Rhea" id="RHEA:13065"/>
        <dbReference type="ChEBI" id="CHEBI:15377"/>
        <dbReference type="ChEBI" id="CHEBI:15378"/>
        <dbReference type="ChEBI" id="CHEBI:30616"/>
        <dbReference type="ChEBI" id="CHEBI:43474"/>
        <dbReference type="ChEBI" id="CHEBI:456216"/>
        <dbReference type="EC" id="5.6.2.4"/>
    </reaction>
</comment>
<name>A0A1D1ZW24_AUXPR</name>
<dbReference type="Gene3D" id="3.40.50.300">
    <property type="entry name" value="P-loop containing nucleotide triphosphate hydrolases"/>
    <property type="match status" value="2"/>
</dbReference>
<feature type="region of interest" description="Disordered" evidence="6">
    <location>
        <begin position="133"/>
        <end position="152"/>
    </location>
</feature>
<protein>
    <recommendedName>
        <fullName evidence="10">DNA-directed DNA polymerase</fullName>
    </recommendedName>
</protein>
<dbReference type="GO" id="GO:0003676">
    <property type="term" value="F:nucleic acid binding"/>
    <property type="evidence" value="ECO:0007669"/>
    <property type="project" value="InterPro"/>
</dbReference>
<keyword evidence="2" id="KW-0378">Hydrolase</keyword>
<gene>
    <name evidence="9" type="ORF">g.85273</name>
</gene>
<feature type="domain" description="Helicase C-terminal" evidence="8">
    <location>
        <begin position="502"/>
        <end position="719"/>
    </location>
</feature>
<keyword evidence="3" id="KW-0347">Helicase</keyword>
<accession>A0A1D1ZW24</accession>
<dbReference type="InterPro" id="IPR027417">
    <property type="entry name" value="P-loop_NTPase"/>
</dbReference>
<dbReference type="Pfam" id="PF00271">
    <property type="entry name" value="Helicase_C"/>
    <property type="match status" value="1"/>
</dbReference>
<evidence type="ECO:0000259" key="7">
    <source>
        <dbReference type="PROSITE" id="PS51192"/>
    </source>
</evidence>
<evidence type="ECO:0008006" key="10">
    <source>
        <dbReference type="Google" id="ProtNLM"/>
    </source>
</evidence>
<feature type="compositionally biased region" description="Basic and acidic residues" evidence="6">
    <location>
        <begin position="1"/>
        <end position="17"/>
    </location>
</feature>
<evidence type="ECO:0000259" key="8">
    <source>
        <dbReference type="PROSITE" id="PS51194"/>
    </source>
</evidence>
<keyword evidence="4" id="KW-0067">ATP-binding</keyword>
<feature type="domain" description="Helicase ATP-binding" evidence="7">
    <location>
        <begin position="263"/>
        <end position="460"/>
    </location>
</feature>
<dbReference type="GO" id="GO:0016787">
    <property type="term" value="F:hydrolase activity"/>
    <property type="evidence" value="ECO:0007669"/>
    <property type="project" value="UniProtKB-KW"/>
</dbReference>
<dbReference type="InterPro" id="IPR011545">
    <property type="entry name" value="DEAD/DEAH_box_helicase_dom"/>
</dbReference>
<dbReference type="Pfam" id="PF20470">
    <property type="entry name" value="HTH_61"/>
    <property type="match status" value="1"/>
</dbReference>
<feature type="region of interest" description="Disordered" evidence="6">
    <location>
        <begin position="186"/>
        <end position="210"/>
    </location>
</feature>
<dbReference type="InterPro" id="IPR001650">
    <property type="entry name" value="Helicase_C-like"/>
</dbReference>
<evidence type="ECO:0000256" key="2">
    <source>
        <dbReference type="ARBA" id="ARBA00022801"/>
    </source>
</evidence>
<dbReference type="SUPFAM" id="SSF52540">
    <property type="entry name" value="P-loop containing nucleoside triphosphate hydrolases"/>
    <property type="match status" value="1"/>
</dbReference>
<evidence type="ECO:0000256" key="5">
    <source>
        <dbReference type="ARBA" id="ARBA00048988"/>
    </source>
</evidence>
<evidence type="ECO:0000256" key="4">
    <source>
        <dbReference type="ARBA" id="ARBA00022840"/>
    </source>
</evidence>
<dbReference type="Gene3D" id="1.10.3380.20">
    <property type="match status" value="1"/>
</dbReference>